<proteinExistence type="predicted"/>
<organism evidence="1 2">
    <name type="scientific">Chryseobacterium soli</name>
    <dbReference type="NCBI Taxonomy" id="445961"/>
    <lineage>
        <taxon>Bacteria</taxon>
        <taxon>Pseudomonadati</taxon>
        <taxon>Bacteroidota</taxon>
        <taxon>Flavobacteriia</taxon>
        <taxon>Flavobacteriales</taxon>
        <taxon>Weeksellaceae</taxon>
        <taxon>Chryseobacterium group</taxon>
        <taxon>Chryseobacterium</taxon>
    </lineage>
</organism>
<reference evidence="1 2" key="1">
    <citation type="submission" date="2014-07" db="EMBL/GenBank/DDBJ databases">
        <title>Genome of Chryseobacterium soli DSM 19298.</title>
        <authorList>
            <person name="Stropko S.J."/>
            <person name="Pipes S.E."/>
            <person name="Newman J."/>
        </authorList>
    </citation>
    <scope>NUCLEOTIDE SEQUENCE [LARGE SCALE GENOMIC DNA]</scope>
    <source>
        <strain evidence="1 2">DSM 19298</strain>
    </source>
</reference>
<name>A0A086A9J4_9FLAO</name>
<protein>
    <submittedName>
        <fullName evidence="1">Uncharacterized protein</fullName>
    </submittedName>
</protein>
<dbReference type="AlphaFoldDB" id="A0A086A9J4"/>
<evidence type="ECO:0000313" key="2">
    <source>
        <dbReference type="Proteomes" id="UP000028705"/>
    </source>
</evidence>
<dbReference type="RefSeq" id="WP_034710010.1">
    <property type="nucleotide sequence ID" value="NZ_JAODPJ010000003.1"/>
</dbReference>
<dbReference type="OrthoDB" id="1495900at2"/>
<comment type="caution">
    <text evidence="1">The sequence shown here is derived from an EMBL/GenBank/DDBJ whole genome shotgun (WGS) entry which is preliminary data.</text>
</comment>
<dbReference type="Proteomes" id="UP000028705">
    <property type="component" value="Unassembled WGS sequence"/>
</dbReference>
<dbReference type="EMBL" id="JPRH01000002">
    <property type="protein sequence ID" value="KFF13358.1"/>
    <property type="molecule type" value="Genomic_DNA"/>
</dbReference>
<evidence type="ECO:0000313" key="1">
    <source>
        <dbReference type="EMBL" id="KFF13358.1"/>
    </source>
</evidence>
<accession>A0A086A9J4</accession>
<keyword evidence="2" id="KW-1185">Reference proteome</keyword>
<sequence>MEKEICTISITSNWLGDAYTFYTDNKIKRVYDTSSLNSNITEWLDATQISKHNKDKLIKNCPEEFKEQVMHILDYP</sequence>
<gene>
    <name evidence="1" type="ORF">IW15_06075</name>
</gene>
<dbReference type="eggNOG" id="ENOG50311AG">
    <property type="taxonomic scope" value="Bacteria"/>
</dbReference>